<dbReference type="GO" id="GO:0000166">
    <property type="term" value="F:nucleotide binding"/>
    <property type="evidence" value="ECO:0007669"/>
    <property type="project" value="InterPro"/>
</dbReference>
<reference evidence="8" key="1">
    <citation type="submission" date="2016-11" db="EMBL/GenBank/DDBJ databases">
        <title>The genome of Nicotiana attenuata.</title>
        <authorList>
            <person name="Xu S."/>
            <person name="Brockmoeller T."/>
            <person name="Gaquerel E."/>
            <person name="Navarro A."/>
            <person name="Kuhl H."/>
            <person name="Gase K."/>
            <person name="Ling Z."/>
            <person name="Zhou W."/>
            <person name="Kreitzer C."/>
            <person name="Stanke M."/>
            <person name="Tang H."/>
            <person name="Lyons E."/>
            <person name="Pandey P."/>
            <person name="Pandey S.P."/>
            <person name="Timmermann B."/>
            <person name="Baldwin I.T."/>
        </authorList>
    </citation>
    <scope>NUCLEOTIDE SEQUENCE [LARGE SCALE GENOMIC DNA]</scope>
    <source>
        <strain evidence="8">UT</strain>
    </source>
</reference>
<feature type="domain" description="RecQ-mediated genome instability protein 1 C-terminal OB-fold" evidence="6">
    <location>
        <begin position="484"/>
        <end position="627"/>
    </location>
</feature>
<dbReference type="Pfam" id="PF21000">
    <property type="entry name" value="RMI1_N_N"/>
    <property type="match status" value="1"/>
</dbReference>
<gene>
    <name evidence="8" type="primary">RMI1</name>
    <name evidence="8" type="ORF">A4A49_08746</name>
</gene>
<sequence length="646" mass="71020">MSRRRHQIICSSDEEDDEPQQLLNNSEENENPNNNNIEIEILESSTSLQSVTLSSSSTPNPTPNHHEPPNIVFFDVAVAVAADCGIGRVLEGLGLRLRKDWLESCVRGLEGSLTRLDDNAKAKLCFEQFLYSDMNYCGVGMLPRDVHKLHLVDLKGPFVLQVDEIVNISCPLRDRYQKAVAGIKRCLKLSMTDGIQRVFGMEYRPIKDLDVLAPSGMKVAICNVHVRHGLLMLVPEVIEVLGGMVEELEQARQRLVNEINKPPRGKRTRTGVVPPLATRATNAAWPPEGVTAPERTDTASRESSMPFQVHERGTVSGLSTSAAEDIRPIYRENAEPGRPSAAAIHTPVNRRDTEPNIPSTAAVSVPSFMKDTGPSFSSDAASHVEDIPMVDMATEDIDLPIRREHNEPILLSSSPMELEEFLSDVRNGPATPASGRSRESVPVSLTGHNEDTEPDSLSTATIDVEEVDLVDELEHPIILSGDNENPFTYLASLSAKKAGTNGSGSTVTGKIKCFLTGVKGFQYRQRSKYELRAYVDDGSLISEILIGHDVVQKEIGFSPAEVTAALESSDGKRISDMKETLKRFQKFLVNFEGIMLVQLNEESPIPVAIEMNQGCPASDAWLLLKRLKPATSQPHHLHPETINLSP</sequence>
<dbReference type="PANTHER" id="PTHR14790:SF15">
    <property type="entry name" value="RECQ-MEDIATED GENOME INSTABILITY PROTEIN 1"/>
    <property type="match status" value="1"/>
</dbReference>
<dbReference type="InterPro" id="IPR049363">
    <property type="entry name" value="RMI1_N"/>
</dbReference>
<evidence type="ECO:0000256" key="3">
    <source>
        <dbReference type="ARBA" id="ARBA00077519"/>
    </source>
</evidence>
<dbReference type="GO" id="GO:0000724">
    <property type="term" value="P:double-strand break repair via homologous recombination"/>
    <property type="evidence" value="ECO:0007669"/>
    <property type="project" value="TreeGrafter"/>
</dbReference>
<name>A0A314L1H2_NICAT</name>
<dbReference type="GeneID" id="109243487"/>
<evidence type="ECO:0000256" key="1">
    <source>
        <dbReference type="ARBA" id="ARBA00006395"/>
    </source>
</evidence>
<dbReference type="Gramene" id="OIT35342">
    <property type="protein sequence ID" value="OIT35342"/>
    <property type="gene ID" value="A4A49_08746"/>
</dbReference>
<organism evidence="8 9">
    <name type="scientific">Nicotiana attenuata</name>
    <name type="common">Coyote tobacco</name>
    <dbReference type="NCBI Taxonomy" id="49451"/>
    <lineage>
        <taxon>Eukaryota</taxon>
        <taxon>Viridiplantae</taxon>
        <taxon>Streptophyta</taxon>
        <taxon>Embryophyta</taxon>
        <taxon>Tracheophyta</taxon>
        <taxon>Spermatophyta</taxon>
        <taxon>Magnoliopsida</taxon>
        <taxon>eudicotyledons</taxon>
        <taxon>Gunneridae</taxon>
        <taxon>Pentapetalae</taxon>
        <taxon>asterids</taxon>
        <taxon>lamiids</taxon>
        <taxon>Solanales</taxon>
        <taxon>Solanaceae</taxon>
        <taxon>Nicotianoideae</taxon>
        <taxon>Nicotianeae</taxon>
        <taxon>Nicotiana</taxon>
    </lineage>
</organism>
<evidence type="ECO:0000259" key="7">
    <source>
        <dbReference type="Pfam" id="PF21000"/>
    </source>
</evidence>
<dbReference type="Gene3D" id="2.40.50.770">
    <property type="entry name" value="RecQ-mediated genome instability protein Rmi1, C-terminal domain"/>
    <property type="match status" value="1"/>
</dbReference>
<dbReference type="AlphaFoldDB" id="A0A314L1H2"/>
<evidence type="ECO:0000313" key="8">
    <source>
        <dbReference type="EMBL" id="OIT35342.1"/>
    </source>
</evidence>
<dbReference type="PANTHER" id="PTHR14790">
    <property type="entry name" value="RECQ-MEDIATED GENOME INSTABILITY PROTEIN 1 RMI1"/>
    <property type="match status" value="1"/>
</dbReference>
<comment type="caution">
    <text evidence="8">The sequence shown here is derived from an EMBL/GenBank/DDBJ whole genome shotgun (WGS) entry which is preliminary data.</text>
</comment>
<evidence type="ECO:0000256" key="2">
    <source>
        <dbReference type="ARBA" id="ARBA00018987"/>
    </source>
</evidence>
<dbReference type="KEGG" id="nau:109243487"/>
<dbReference type="InterPro" id="IPR032199">
    <property type="entry name" value="RMI1_C"/>
</dbReference>
<evidence type="ECO:0000259" key="5">
    <source>
        <dbReference type="Pfam" id="PF08585"/>
    </source>
</evidence>
<dbReference type="SMART" id="SM01161">
    <property type="entry name" value="DUF1767"/>
    <property type="match status" value="1"/>
</dbReference>
<dbReference type="Pfam" id="PF08585">
    <property type="entry name" value="RMI1_N_C"/>
    <property type="match status" value="1"/>
</dbReference>
<dbReference type="Proteomes" id="UP000187609">
    <property type="component" value="Unassembled WGS sequence"/>
</dbReference>
<proteinExistence type="inferred from homology"/>
<dbReference type="FunFam" id="2.40.50.770:FF:000004">
    <property type="entry name" value="RecQ-mediated instability protein (DUF1767)"/>
    <property type="match status" value="1"/>
</dbReference>
<dbReference type="GO" id="GO:0000712">
    <property type="term" value="P:resolution of meiotic recombination intermediates"/>
    <property type="evidence" value="ECO:0007669"/>
    <property type="project" value="TreeGrafter"/>
</dbReference>
<dbReference type="OrthoDB" id="341511at2759"/>
<evidence type="ECO:0000256" key="4">
    <source>
        <dbReference type="SAM" id="MobiDB-lite"/>
    </source>
</evidence>
<dbReference type="InterPro" id="IPR013894">
    <property type="entry name" value="RMI1_OB"/>
</dbReference>
<dbReference type="SMR" id="A0A314L1H2"/>
<feature type="region of interest" description="Disordered" evidence="4">
    <location>
        <begin position="1"/>
        <end position="33"/>
    </location>
</feature>
<dbReference type="GO" id="GO:0031422">
    <property type="term" value="C:RecQ family helicase-topoisomerase III complex"/>
    <property type="evidence" value="ECO:0007669"/>
    <property type="project" value="TreeGrafter"/>
</dbReference>
<feature type="region of interest" description="Disordered" evidence="4">
    <location>
        <begin position="283"/>
        <end position="305"/>
    </location>
</feature>
<feature type="region of interest" description="Disordered" evidence="4">
    <location>
        <begin position="425"/>
        <end position="456"/>
    </location>
</feature>
<feature type="domain" description="RecQ mediated genome instability protein 1 OB-fold" evidence="5">
    <location>
        <begin position="142"/>
        <end position="253"/>
    </location>
</feature>
<dbReference type="EMBL" id="MJEQ01000574">
    <property type="protein sequence ID" value="OIT35342.1"/>
    <property type="molecule type" value="Genomic_DNA"/>
</dbReference>
<dbReference type="STRING" id="49451.A0A314L1H2"/>
<accession>A0A314L1H2</accession>
<evidence type="ECO:0000259" key="6">
    <source>
        <dbReference type="Pfam" id="PF16099"/>
    </source>
</evidence>
<feature type="domain" description="RMI1 N-terminal" evidence="7">
    <location>
        <begin position="95"/>
        <end position="134"/>
    </location>
</feature>
<comment type="similarity">
    <text evidence="1">Belongs to the RMI1 family.</text>
</comment>
<feature type="compositionally biased region" description="Low complexity" evidence="4">
    <location>
        <begin position="20"/>
        <end position="33"/>
    </location>
</feature>
<keyword evidence="9" id="KW-1185">Reference proteome</keyword>
<dbReference type="GO" id="GO:0016604">
    <property type="term" value="C:nuclear body"/>
    <property type="evidence" value="ECO:0007669"/>
    <property type="project" value="TreeGrafter"/>
</dbReference>
<evidence type="ECO:0000313" key="9">
    <source>
        <dbReference type="Proteomes" id="UP000187609"/>
    </source>
</evidence>
<dbReference type="InterPro" id="IPR042470">
    <property type="entry name" value="RMI1_N_C_sf"/>
</dbReference>
<dbReference type="Pfam" id="PF16099">
    <property type="entry name" value="RMI1_C"/>
    <property type="match status" value="1"/>
</dbReference>
<protein>
    <recommendedName>
        <fullName evidence="2">RecQ-mediated genome instability protein 1</fullName>
    </recommendedName>
    <alternativeName>
        <fullName evidence="3">BLM-associated protein of 75 kDa homolog</fullName>
    </alternativeName>
</protein>